<accession>A0AAW0AN28</accession>
<dbReference type="EMBL" id="JAWWNJ010000058">
    <property type="protein sequence ID" value="KAK7013841.1"/>
    <property type="molecule type" value="Genomic_DNA"/>
</dbReference>
<dbReference type="InterPro" id="IPR002893">
    <property type="entry name" value="Znf_MYND"/>
</dbReference>
<evidence type="ECO:0000259" key="5">
    <source>
        <dbReference type="PROSITE" id="PS50865"/>
    </source>
</evidence>
<dbReference type="GO" id="GO:0008270">
    <property type="term" value="F:zinc ion binding"/>
    <property type="evidence" value="ECO:0007669"/>
    <property type="project" value="UniProtKB-KW"/>
</dbReference>
<dbReference type="Gene3D" id="6.10.140.2220">
    <property type="match status" value="1"/>
</dbReference>
<keyword evidence="1" id="KW-0479">Metal-binding</keyword>
<keyword evidence="3" id="KW-0862">Zinc</keyword>
<feature type="domain" description="MYND-type" evidence="5">
    <location>
        <begin position="441"/>
        <end position="483"/>
    </location>
</feature>
<dbReference type="Pfam" id="PF01753">
    <property type="entry name" value="zf-MYND"/>
    <property type="match status" value="1"/>
</dbReference>
<organism evidence="6 7">
    <name type="scientific">Favolaschia claudopus</name>
    <dbReference type="NCBI Taxonomy" id="2862362"/>
    <lineage>
        <taxon>Eukaryota</taxon>
        <taxon>Fungi</taxon>
        <taxon>Dikarya</taxon>
        <taxon>Basidiomycota</taxon>
        <taxon>Agaricomycotina</taxon>
        <taxon>Agaricomycetes</taxon>
        <taxon>Agaricomycetidae</taxon>
        <taxon>Agaricales</taxon>
        <taxon>Marasmiineae</taxon>
        <taxon>Mycenaceae</taxon>
        <taxon>Favolaschia</taxon>
    </lineage>
</organism>
<evidence type="ECO:0000256" key="4">
    <source>
        <dbReference type="PROSITE-ProRule" id="PRU00134"/>
    </source>
</evidence>
<keyword evidence="2 4" id="KW-0863">Zinc-finger</keyword>
<evidence type="ECO:0000256" key="1">
    <source>
        <dbReference type="ARBA" id="ARBA00022723"/>
    </source>
</evidence>
<dbReference type="SUPFAM" id="SSF144232">
    <property type="entry name" value="HIT/MYND zinc finger-like"/>
    <property type="match status" value="1"/>
</dbReference>
<proteinExistence type="predicted"/>
<name>A0AAW0AN28_9AGAR</name>
<dbReference type="Proteomes" id="UP001362999">
    <property type="component" value="Unassembled WGS sequence"/>
</dbReference>
<evidence type="ECO:0000313" key="7">
    <source>
        <dbReference type="Proteomes" id="UP001362999"/>
    </source>
</evidence>
<evidence type="ECO:0000256" key="2">
    <source>
        <dbReference type="ARBA" id="ARBA00022771"/>
    </source>
</evidence>
<evidence type="ECO:0000256" key="3">
    <source>
        <dbReference type="ARBA" id="ARBA00022833"/>
    </source>
</evidence>
<sequence length="652" mass="73765">MHRALALENIRRLPPSQARIAMAACKKERSVDDLLRAEALLKSVPQSQKILLLPVTYACLDLAEVPVTLDVDSFETEAIAARIQCAVTSLRMIFDIIDTPDSALELGPVLWPRVWAWVHFLHENYQNIPLTSADSETGVDRVKSVVYLGFVVFAGMVYEPPSNSALISSTPGFRAVLCRSLSHLPNMLSRLRFEGALWYISILMGDLKFASQAHFIELVDGAGGTLNDAAFLFTKYLKNFARPIDWQTSPPGFFLRSLIRCLRTICGSDLSRRHDLLEALYRQDFFPDYIATLQTIHDSYKSKPPSVGSLRLEAAKDSGKDAFEFLEQLLSMPQGHRWMPKVIRAGLLRTMIRFAMKFPSKLDQTFQSFLKQLFPRCFVYPYVVDAMHEVLNDLVELLHGDGITLELKKHWLDFLDLAAKRIKLRTHLDEVLSTKLKACDNLDCGKIQDRSLFQRCSGCLAFYYCNRECQSMDWTRGGHRHRCGNTKLLLADSPLCPLGRREREFLRALMKEAYDESLNWICEEQVMPPFVQQEVFTLIDFACSPPRVSIQSSDESSLAESFNAAGSEWGDICARARNSHGRMQIHVVRIAEGKSTLTWVVPLRSSTAYLHNALSDIADMVEKQTEFPTDEDISAAVESVLQAIPSDFVEIH</sequence>
<evidence type="ECO:0000313" key="6">
    <source>
        <dbReference type="EMBL" id="KAK7013841.1"/>
    </source>
</evidence>
<reference evidence="6 7" key="1">
    <citation type="journal article" date="2024" name="J Genomics">
        <title>Draft genome sequencing and assembly of Favolaschia claudopus CIRM-BRFM 2984 isolated from oak limbs.</title>
        <authorList>
            <person name="Navarro D."/>
            <person name="Drula E."/>
            <person name="Chaduli D."/>
            <person name="Cazenave R."/>
            <person name="Ahrendt S."/>
            <person name="Wang J."/>
            <person name="Lipzen A."/>
            <person name="Daum C."/>
            <person name="Barry K."/>
            <person name="Grigoriev I.V."/>
            <person name="Favel A."/>
            <person name="Rosso M.N."/>
            <person name="Martin F."/>
        </authorList>
    </citation>
    <scope>NUCLEOTIDE SEQUENCE [LARGE SCALE GENOMIC DNA]</scope>
    <source>
        <strain evidence="6 7">CIRM-BRFM 2984</strain>
    </source>
</reference>
<keyword evidence="7" id="KW-1185">Reference proteome</keyword>
<gene>
    <name evidence="6" type="ORF">R3P38DRAFT_2720569</name>
</gene>
<comment type="caution">
    <text evidence="6">The sequence shown here is derived from an EMBL/GenBank/DDBJ whole genome shotgun (WGS) entry which is preliminary data.</text>
</comment>
<dbReference type="AlphaFoldDB" id="A0AAW0AN28"/>
<dbReference type="PROSITE" id="PS50865">
    <property type="entry name" value="ZF_MYND_2"/>
    <property type="match status" value="1"/>
</dbReference>
<protein>
    <recommendedName>
        <fullName evidence="5">MYND-type domain-containing protein</fullName>
    </recommendedName>
</protein>